<dbReference type="SUPFAM" id="SSF69318">
    <property type="entry name" value="Integrin alpha N-terminal domain"/>
    <property type="match status" value="3"/>
</dbReference>
<reference evidence="4" key="1">
    <citation type="submission" date="2018-12" db="EMBL/GenBank/DDBJ databases">
        <title>Maribacter lutimaris sp. nov., isolated from marine sediment.</title>
        <authorList>
            <person name="Kim K.K."/>
        </authorList>
    </citation>
    <scope>NUCLEOTIDE SEQUENCE [LARGE SCALE GENOMIC DNA]</scope>
    <source>
        <strain evidence="4">PoM-212</strain>
    </source>
</reference>
<dbReference type="InterPro" id="IPR011519">
    <property type="entry name" value="UnbV_ASPIC"/>
</dbReference>
<evidence type="ECO:0000256" key="1">
    <source>
        <dbReference type="ARBA" id="ARBA00022729"/>
    </source>
</evidence>
<gene>
    <name evidence="3" type="ORF">DZC72_13110</name>
</gene>
<keyword evidence="4" id="KW-1185">Reference proteome</keyword>
<dbReference type="InterPro" id="IPR028994">
    <property type="entry name" value="Integrin_alpha_N"/>
</dbReference>
<organism evidence="3 4">
    <name type="scientific">Maribacter algicola</name>
    <dbReference type="NCBI Taxonomy" id="2498892"/>
    <lineage>
        <taxon>Bacteria</taxon>
        <taxon>Pseudomonadati</taxon>
        <taxon>Bacteroidota</taxon>
        <taxon>Flavobacteriia</taxon>
        <taxon>Flavobacteriales</taxon>
        <taxon>Flavobacteriaceae</taxon>
        <taxon>Maribacter</taxon>
    </lineage>
</organism>
<dbReference type="InterPro" id="IPR027039">
    <property type="entry name" value="Crtac1"/>
</dbReference>
<dbReference type="AlphaFoldDB" id="A0A3R8Q2Y1"/>
<name>A0A3R8Q2Y1_9FLAO</name>
<dbReference type="Pfam" id="PF13517">
    <property type="entry name" value="FG-GAP_3"/>
    <property type="match status" value="5"/>
</dbReference>
<dbReference type="RefSeq" id="WP_125223342.1">
    <property type="nucleotide sequence ID" value="NZ_QUSX01000002.1"/>
</dbReference>
<dbReference type="Gene3D" id="2.130.10.130">
    <property type="entry name" value="Integrin alpha, N-terminal"/>
    <property type="match status" value="4"/>
</dbReference>
<feature type="domain" description="ASPIC/UnbV" evidence="2">
    <location>
        <begin position="536"/>
        <end position="603"/>
    </location>
</feature>
<proteinExistence type="predicted"/>
<dbReference type="OrthoDB" id="9816120at2"/>
<evidence type="ECO:0000313" key="3">
    <source>
        <dbReference type="EMBL" id="RRQ48623.1"/>
    </source>
</evidence>
<sequence>MNKNHLIFKYFLFFVMLTSSCSNEKTIPLKSSDKHFTLVDYKHSGLNFQNTLIETDKDNHLLNEKFVNGAGVAIGDINNDGLPDIFFTGNQVHDRLYLNLGNLQFQDITEKSGIMKTDTWSTGVTFADINNDGHQDIYICKSARNKLENSPNLLYLNNGDLTFSEAGKSNNIADSGFSVQANFFDFDKDGALDMYLVNQPPSYGNRKGGKTPLKNADPRYSDKLFKNLGGSKGFVEISNAAGTKNLAHGLSATIGDINNDLWTDVYITNDYDRPDFMYLNTADGKFKEVLKKTFKHTSNFSMGSDIADYDNDGNLDIMVVDMVAEDHKRIKTNMGGMNPEDFWAIVKEGGHYQYMFNTLQRNNGNGTFSDLAQLGGVSNTDWSWGPLFADFDNDGFKDVFVTNGIKRNMRYSDVNNKYEILLDSLEIVAKQKNRRFQDIVDVLALAKMAPEDKINNYMFKNNGDLTFTKVIKDWGFELPSLSNGAAYADLDSDGDLDLVVNNINEKAFLYRNNTRERNLGNYIRLELRRENNKPIYGTRISLFKDETFWQTIELTNTRGYLSKSEDVAHFGLGNIEKIEKIDIQWPDGTFQSLNDVKANQQLTIDQEVSGKINPALLTKESDYLFADITKKAGLHHRHKENEFDDYSKEVLLPHKMSTFGPSIAVGDVNGDGLDDFYTGGSAGFSGTLFLQSDSDGFEEVKEGAWSADKSSEDMGSTFLDIDLDGDLDLLVVSGGNEFLPNAKELQDRIYINNGNGVFKKDVHRIPKDRISGSIVEKADFDNDGDLDVFIGGRLVPGNYPKPANSKLLENRNGFLVDITETTAPELRAVGMVTSATWVDINLDKRLDLVMVGEWMPVTTFIQDENGTFSIHKLEGLQDTEGWYYKVIHQDMDGDGDQDLIVGNLGLNYKYKASNETPFEVYNYDFDNNGTSDIVLSYYEHGTLFPIRGRSCSIQQIPSLNKKFPTYESFGEADLQDIYGDDLDKALHLKAKTFASYYIENVDGKSFRKHELPKLAQVSSINNIIAKDFDRDGELDLLISGNLYASEIETPRNDAGIGLFLKGDGLGNFEVITVAESGFFAPHDAKDMKPIIVNGKEAILVANNDYFMQLFSLLP</sequence>
<protein>
    <recommendedName>
        <fullName evidence="2">ASPIC/UnbV domain-containing protein</fullName>
    </recommendedName>
</protein>
<dbReference type="PROSITE" id="PS51257">
    <property type="entry name" value="PROKAR_LIPOPROTEIN"/>
    <property type="match status" value="1"/>
</dbReference>
<evidence type="ECO:0000313" key="4">
    <source>
        <dbReference type="Proteomes" id="UP000286990"/>
    </source>
</evidence>
<keyword evidence="1" id="KW-0732">Signal</keyword>
<dbReference type="PANTHER" id="PTHR16026:SF0">
    <property type="entry name" value="CARTILAGE ACIDIC PROTEIN 1"/>
    <property type="match status" value="1"/>
</dbReference>
<dbReference type="InterPro" id="IPR013517">
    <property type="entry name" value="FG-GAP"/>
</dbReference>
<comment type="caution">
    <text evidence="3">The sequence shown here is derived from an EMBL/GenBank/DDBJ whole genome shotgun (WGS) entry which is preliminary data.</text>
</comment>
<evidence type="ECO:0000259" key="2">
    <source>
        <dbReference type="Pfam" id="PF07593"/>
    </source>
</evidence>
<dbReference type="Pfam" id="PF07593">
    <property type="entry name" value="UnbV_ASPIC"/>
    <property type="match status" value="1"/>
</dbReference>
<dbReference type="EMBL" id="QUSX01000002">
    <property type="protein sequence ID" value="RRQ48623.1"/>
    <property type="molecule type" value="Genomic_DNA"/>
</dbReference>
<accession>A0A3R8Q2Y1</accession>
<dbReference type="Proteomes" id="UP000286990">
    <property type="component" value="Unassembled WGS sequence"/>
</dbReference>
<dbReference type="PANTHER" id="PTHR16026">
    <property type="entry name" value="CARTILAGE ACIDIC PROTEIN 1"/>
    <property type="match status" value="1"/>
</dbReference>